<dbReference type="GO" id="GO:0016887">
    <property type="term" value="F:ATP hydrolysis activity"/>
    <property type="evidence" value="ECO:0007669"/>
    <property type="project" value="InterPro"/>
</dbReference>
<dbReference type="InterPro" id="IPR027417">
    <property type="entry name" value="P-loop_NTPase"/>
</dbReference>
<dbReference type="PANTHER" id="PTHR43776:SF8">
    <property type="entry name" value="ABC TRANSPORTER, ATP-BINDING PROTEIN"/>
    <property type="match status" value="1"/>
</dbReference>
<keyword evidence="1" id="KW-0813">Transport</keyword>
<gene>
    <name evidence="5" type="ORF">Q4528_06615</name>
</gene>
<dbReference type="SUPFAM" id="SSF52540">
    <property type="entry name" value="P-loop containing nucleoside triphosphate hydrolases"/>
    <property type="match status" value="1"/>
</dbReference>
<feature type="domain" description="ABC transporter" evidence="4">
    <location>
        <begin position="2"/>
        <end position="227"/>
    </location>
</feature>
<evidence type="ECO:0000256" key="3">
    <source>
        <dbReference type="ARBA" id="ARBA00022840"/>
    </source>
</evidence>
<protein>
    <submittedName>
        <fullName evidence="5">ABC transporter ATP-binding protein</fullName>
    </submittedName>
</protein>
<keyword evidence="2" id="KW-0547">Nucleotide-binding</keyword>
<dbReference type="SMART" id="SM00382">
    <property type="entry name" value="AAA"/>
    <property type="match status" value="1"/>
</dbReference>
<dbReference type="GO" id="GO:0055085">
    <property type="term" value="P:transmembrane transport"/>
    <property type="evidence" value="ECO:0007669"/>
    <property type="project" value="UniProtKB-ARBA"/>
</dbReference>
<evidence type="ECO:0000256" key="1">
    <source>
        <dbReference type="ARBA" id="ARBA00022448"/>
    </source>
</evidence>
<dbReference type="CDD" id="cd03257">
    <property type="entry name" value="ABC_NikE_OppD_transporters"/>
    <property type="match status" value="1"/>
</dbReference>
<dbReference type="AlphaFoldDB" id="A0AAW7YQS7"/>
<accession>A0AAW7YQS7</accession>
<dbReference type="EMBL" id="JAUOQO010000005">
    <property type="protein sequence ID" value="MDO6573824.1"/>
    <property type="molecule type" value="Genomic_DNA"/>
</dbReference>
<dbReference type="RefSeq" id="WP_017636985.1">
    <property type="nucleotide sequence ID" value="NZ_JAUOQO010000005.1"/>
</dbReference>
<evidence type="ECO:0000256" key="2">
    <source>
        <dbReference type="ARBA" id="ARBA00022741"/>
    </source>
</evidence>
<organism evidence="5 6">
    <name type="scientific">Staphylococcus pasteuri_A</name>
    <dbReference type="NCBI Taxonomy" id="3062664"/>
    <lineage>
        <taxon>Bacteria</taxon>
        <taxon>Bacillati</taxon>
        <taxon>Bacillota</taxon>
        <taxon>Bacilli</taxon>
        <taxon>Bacillales</taxon>
        <taxon>Staphylococcaceae</taxon>
        <taxon>Staphylococcus</taxon>
    </lineage>
</organism>
<keyword evidence="6" id="KW-1185">Reference proteome</keyword>
<keyword evidence="3 5" id="KW-0067">ATP-binding</keyword>
<dbReference type="Gene3D" id="3.40.50.300">
    <property type="entry name" value="P-loop containing nucleotide triphosphate hydrolases"/>
    <property type="match status" value="1"/>
</dbReference>
<dbReference type="InterPro" id="IPR003593">
    <property type="entry name" value="AAA+_ATPase"/>
</dbReference>
<dbReference type="InterPro" id="IPR050319">
    <property type="entry name" value="ABC_transp_ATP-bind"/>
</dbReference>
<dbReference type="Proteomes" id="UP001170310">
    <property type="component" value="Unassembled WGS sequence"/>
</dbReference>
<evidence type="ECO:0000259" key="4">
    <source>
        <dbReference type="PROSITE" id="PS50893"/>
    </source>
</evidence>
<dbReference type="InterPro" id="IPR003439">
    <property type="entry name" value="ABC_transporter-like_ATP-bd"/>
</dbReference>
<comment type="caution">
    <text evidence="5">The sequence shown here is derived from an EMBL/GenBank/DDBJ whole genome shotgun (WGS) entry which is preliminary data.</text>
</comment>
<evidence type="ECO:0000313" key="6">
    <source>
        <dbReference type="Proteomes" id="UP001170310"/>
    </source>
</evidence>
<dbReference type="PROSITE" id="PS50893">
    <property type="entry name" value="ABC_TRANSPORTER_2"/>
    <property type="match status" value="1"/>
</dbReference>
<evidence type="ECO:0000313" key="5">
    <source>
        <dbReference type="EMBL" id="MDO6573824.1"/>
    </source>
</evidence>
<sequence>MIKLDNVSFNYHKNLPVLKHINLTIQDNEIVGIVGESGSGKSTLASLLMNEHSPSEGFIKSDTQDILPVFQHASESFNPNMTIQQSLSEPLIYYKKYNDNDIDKIINDTTQSFNLPLSLLTKYPNELSGGQLQRFNLMRTLLAKPQILICDEITSNLDVIAEQHMLDILKENYQKHIQTLIMISHDLSVIQRMCQRMIVLQNGEIVDDFETGLLFNEDRHPYTKQLVQAFE</sequence>
<reference evidence="5" key="1">
    <citation type="submission" date="2023-07" db="EMBL/GenBank/DDBJ databases">
        <title>Genome content predicts the carbon catabolic preferences of heterotrophic bacteria.</title>
        <authorList>
            <person name="Gralka M."/>
        </authorList>
    </citation>
    <scope>NUCLEOTIDE SEQUENCE</scope>
    <source>
        <strain evidence="5">E2R20</strain>
    </source>
</reference>
<dbReference type="Pfam" id="PF00005">
    <property type="entry name" value="ABC_tran"/>
    <property type="match status" value="1"/>
</dbReference>
<dbReference type="PANTHER" id="PTHR43776">
    <property type="entry name" value="TRANSPORT ATP-BINDING PROTEIN"/>
    <property type="match status" value="1"/>
</dbReference>
<proteinExistence type="predicted"/>
<dbReference type="GO" id="GO:0005524">
    <property type="term" value="F:ATP binding"/>
    <property type="evidence" value="ECO:0007669"/>
    <property type="project" value="UniProtKB-KW"/>
</dbReference>
<name>A0AAW7YQS7_9STAP</name>